<dbReference type="AlphaFoldDB" id="A0A2P5ARU3"/>
<evidence type="ECO:0000313" key="1">
    <source>
        <dbReference type="EMBL" id="PON39269.1"/>
    </source>
</evidence>
<name>A0A2P5ARU3_TREOI</name>
<comment type="caution">
    <text evidence="1">The sequence shown here is derived from an EMBL/GenBank/DDBJ whole genome shotgun (WGS) entry which is preliminary data.</text>
</comment>
<feature type="non-terminal residue" evidence="1">
    <location>
        <position position="54"/>
    </location>
</feature>
<protein>
    <submittedName>
        <fullName evidence="1">Uncharacterized protein</fullName>
    </submittedName>
</protein>
<accession>A0A2P5ARU3</accession>
<reference evidence="2" key="1">
    <citation type="submission" date="2016-06" db="EMBL/GenBank/DDBJ databases">
        <title>Parallel loss of symbiosis genes in relatives of nitrogen-fixing non-legume Parasponia.</title>
        <authorList>
            <person name="Van Velzen R."/>
            <person name="Holmer R."/>
            <person name="Bu F."/>
            <person name="Rutten L."/>
            <person name="Van Zeijl A."/>
            <person name="Liu W."/>
            <person name="Santuari L."/>
            <person name="Cao Q."/>
            <person name="Sharma T."/>
            <person name="Shen D."/>
            <person name="Roswanjaya Y."/>
            <person name="Wardhani T."/>
            <person name="Kalhor M.S."/>
            <person name="Jansen J."/>
            <person name="Van den Hoogen J."/>
            <person name="Gungor B."/>
            <person name="Hartog M."/>
            <person name="Hontelez J."/>
            <person name="Verver J."/>
            <person name="Yang W.-C."/>
            <person name="Schijlen E."/>
            <person name="Repin R."/>
            <person name="Schilthuizen M."/>
            <person name="Schranz E."/>
            <person name="Heidstra R."/>
            <person name="Miyata K."/>
            <person name="Fedorova E."/>
            <person name="Kohlen W."/>
            <person name="Bisseling T."/>
            <person name="Smit S."/>
            <person name="Geurts R."/>
        </authorList>
    </citation>
    <scope>NUCLEOTIDE SEQUENCE [LARGE SCALE GENOMIC DNA]</scope>
    <source>
        <strain evidence="2">cv. RG33-2</strain>
    </source>
</reference>
<gene>
    <name evidence="1" type="ORF">TorRG33x02_343120</name>
</gene>
<sequence>MFLSEFQNSKCTSETLPVLARNRPSSSWSRPSSDLKLNTDAVVWSGVPGFGGGG</sequence>
<organism evidence="1 2">
    <name type="scientific">Trema orientale</name>
    <name type="common">Charcoal tree</name>
    <name type="synonym">Celtis orientalis</name>
    <dbReference type="NCBI Taxonomy" id="63057"/>
    <lineage>
        <taxon>Eukaryota</taxon>
        <taxon>Viridiplantae</taxon>
        <taxon>Streptophyta</taxon>
        <taxon>Embryophyta</taxon>
        <taxon>Tracheophyta</taxon>
        <taxon>Spermatophyta</taxon>
        <taxon>Magnoliopsida</taxon>
        <taxon>eudicotyledons</taxon>
        <taxon>Gunneridae</taxon>
        <taxon>Pentapetalae</taxon>
        <taxon>rosids</taxon>
        <taxon>fabids</taxon>
        <taxon>Rosales</taxon>
        <taxon>Cannabaceae</taxon>
        <taxon>Trema</taxon>
    </lineage>
</organism>
<evidence type="ECO:0000313" key="2">
    <source>
        <dbReference type="Proteomes" id="UP000237000"/>
    </source>
</evidence>
<dbReference type="InParanoid" id="A0A2P5ARU3"/>
<proteinExistence type="predicted"/>
<dbReference type="Proteomes" id="UP000237000">
    <property type="component" value="Unassembled WGS sequence"/>
</dbReference>
<dbReference type="EMBL" id="JXTC01000723">
    <property type="protein sequence ID" value="PON39269.1"/>
    <property type="molecule type" value="Genomic_DNA"/>
</dbReference>
<keyword evidence="2" id="KW-1185">Reference proteome</keyword>